<organism evidence="7 8">
    <name type="scientific">Phocaeicola coprophilus</name>
    <dbReference type="NCBI Taxonomy" id="387090"/>
    <lineage>
        <taxon>Bacteria</taxon>
        <taxon>Pseudomonadati</taxon>
        <taxon>Bacteroidota</taxon>
        <taxon>Bacteroidia</taxon>
        <taxon>Bacteroidales</taxon>
        <taxon>Bacteroidaceae</taxon>
        <taxon>Phocaeicola</taxon>
    </lineage>
</organism>
<name>A0A413T0F3_9BACT</name>
<dbReference type="InterPro" id="IPR007016">
    <property type="entry name" value="O-antigen_ligase-rel_domated"/>
</dbReference>
<keyword evidence="3 5" id="KW-1133">Transmembrane helix</keyword>
<dbReference type="SUPFAM" id="SSF48452">
    <property type="entry name" value="TPR-like"/>
    <property type="match status" value="1"/>
</dbReference>
<evidence type="ECO:0000313" key="8">
    <source>
        <dbReference type="Proteomes" id="UP000283855"/>
    </source>
</evidence>
<comment type="subcellular location">
    <subcellularLocation>
        <location evidence="1">Membrane</location>
        <topology evidence="1">Multi-pass membrane protein</topology>
    </subcellularLocation>
</comment>
<keyword evidence="2 5" id="KW-0812">Transmembrane</keyword>
<dbReference type="GO" id="GO:0016020">
    <property type="term" value="C:membrane"/>
    <property type="evidence" value="ECO:0007669"/>
    <property type="project" value="UniProtKB-SubCell"/>
</dbReference>
<feature type="transmembrane region" description="Helical" evidence="5">
    <location>
        <begin position="66"/>
        <end position="84"/>
    </location>
</feature>
<protein>
    <submittedName>
        <fullName evidence="7">O-antigen ligase domain-containing protein</fullName>
    </submittedName>
</protein>
<keyword evidence="4 5" id="KW-0472">Membrane</keyword>
<evidence type="ECO:0000256" key="1">
    <source>
        <dbReference type="ARBA" id="ARBA00004141"/>
    </source>
</evidence>
<proteinExistence type="predicted"/>
<feature type="transmembrane region" description="Helical" evidence="5">
    <location>
        <begin position="36"/>
        <end position="54"/>
    </location>
</feature>
<dbReference type="AlphaFoldDB" id="A0A413T0F3"/>
<dbReference type="InterPro" id="IPR011990">
    <property type="entry name" value="TPR-like_helical_dom_sf"/>
</dbReference>
<feature type="transmembrane region" description="Helical" evidence="5">
    <location>
        <begin position="213"/>
        <end position="230"/>
    </location>
</feature>
<evidence type="ECO:0000256" key="5">
    <source>
        <dbReference type="SAM" id="Phobius"/>
    </source>
</evidence>
<comment type="caution">
    <text evidence="7">The sequence shown here is derived from an EMBL/GenBank/DDBJ whole genome shotgun (WGS) entry which is preliminary data.</text>
</comment>
<evidence type="ECO:0000256" key="2">
    <source>
        <dbReference type="ARBA" id="ARBA00022692"/>
    </source>
</evidence>
<feature type="transmembrane region" description="Helical" evidence="5">
    <location>
        <begin position="286"/>
        <end position="305"/>
    </location>
</feature>
<dbReference type="EMBL" id="QSFT01000013">
    <property type="protein sequence ID" value="RHA75928.1"/>
    <property type="molecule type" value="Genomic_DNA"/>
</dbReference>
<evidence type="ECO:0000256" key="3">
    <source>
        <dbReference type="ARBA" id="ARBA00022989"/>
    </source>
</evidence>
<evidence type="ECO:0000259" key="6">
    <source>
        <dbReference type="Pfam" id="PF04932"/>
    </source>
</evidence>
<feature type="transmembrane region" description="Helical" evidence="5">
    <location>
        <begin position="119"/>
        <end position="138"/>
    </location>
</feature>
<dbReference type="GO" id="GO:0016874">
    <property type="term" value="F:ligase activity"/>
    <property type="evidence" value="ECO:0007669"/>
    <property type="project" value="UniProtKB-KW"/>
</dbReference>
<sequence length="471" mass="53084">MFGGAVQALLGLGQIAGLYPSGHSLFVLTGTFYNPGPYSGYLAAILPVALYRMLSVNGRTGRRAKVEYYVSLCVVMLVLCVLPAGMSRAAWLAAFVSCGYVTFRIYGDRIKFFMLKYKYAVLGVLLSGIFLAAGAYLMKRDSADGRLLIWKITMRAIADNPMGEERGRTFSALYGDAQEEYFMEGKFSDAEAWVAGSPDFAFNEFLQIAAERGIWVAVAVVVWLLVLLGFAGKRKRLTGMGGCLVSLMVFASFSYPLHIPAIVSVWVLMVMVLMGEWLVAIRPEKLAKVVLLLAALAGLGASVSIHRVYEERVQAAREWMPLRGLYRAGDYQAAVKAYEKLYSRMNWNDDYCFEYGRALYRLKCYEKAEEELKRALTVSGDPMILNLLGRNAQDKGEFEKAEEFLIRSTHRLPERIYPYYLLVKLYAVPEYYSREKLVRAAEKVLYSEPKVNSTAVREMRQEVRSILNERK</sequence>
<feature type="transmembrane region" description="Helical" evidence="5">
    <location>
        <begin position="237"/>
        <end position="255"/>
    </location>
</feature>
<feature type="domain" description="O-antigen ligase-related" evidence="6">
    <location>
        <begin position="74"/>
        <end position="220"/>
    </location>
</feature>
<dbReference type="PANTHER" id="PTHR37422:SF13">
    <property type="entry name" value="LIPOPOLYSACCHARIDE BIOSYNTHESIS PROTEIN PA4999-RELATED"/>
    <property type="match status" value="1"/>
</dbReference>
<dbReference type="Gene3D" id="1.25.40.10">
    <property type="entry name" value="Tetratricopeptide repeat domain"/>
    <property type="match status" value="1"/>
</dbReference>
<dbReference type="Pfam" id="PF14559">
    <property type="entry name" value="TPR_19"/>
    <property type="match status" value="1"/>
</dbReference>
<feature type="transmembrane region" description="Helical" evidence="5">
    <location>
        <begin position="90"/>
        <end position="107"/>
    </location>
</feature>
<accession>A0A413T0F3</accession>
<gene>
    <name evidence="7" type="ORF">DW921_07655</name>
</gene>
<keyword evidence="7" id="KW-0436">Ligase</keyword>
<evidence type="ECO:0000256" key="4">
    <source>
        <dbReference type="ARBA" id="ARBA00023136"/>
    </source>
</evidence>
<dbReference type="InterPro" id="IPR051533">
    <property type="entry name" value="WaaL-like"/>
</dbReference>
<dbReference type="PANTHER" id="PTHR37422">
    <property type="entry name" value="TEICHURONIC ACID BIOSYNTHESIS PROTEIN TUAE"/>
    <property type="match status" value="1"/>
</dbReference>
<dbReference type="Proteomes" id="UP000283855">
    <property type="component" value="Unassembled WGS sequence"/>
</dbReference>
<reference evidence="7 8" key="1">
    <citation type="submission" date="2018-08" db="EMBL/GenBank/DDBJ databases">
        <title>A genome reference for cultivated species of the human gut microbiota.</title>
        <authorList>
            <person name="Zou Y."/>
            <person name="Xue W."/>
            <person name="Luo G."/>
        </authorList>
    </citation>
    <scope>NUCLEOTIDE SEQUENCE [LARGE SCALE GENOMIC DNA]</scope>
    <source>
        <strain evidence="7 8">AM42-38</strain>
    </source>
</reference>
<feature type="transmembrane region" description="Helical" evidence="5">
    <location>
        <begin position="261"/>
        <end position="279"/>
    </location>
</feature>
<dbReference type="Pfam" id="PF04932">
    <property type="entry name" value="Wzy_C"/>
    <property type="match status" value="1"/>
</dbReference>
<evidence type="ECO:0000313" key="7">
    <source>
        <dbReference type="EMBL" id="RHA75928.1"/>
    </source>
</evidence>